<evidence type="ECO:0000256" key="1">
    <source>
        <dbReference type="ARBA" id="ARBA00007171"/>
    </source>
</evidence>
<dbReference type="PANTHER" id="PTHR30627">
    <property type="entry name" value="PEPTIDOGLYCAN D,D-TRANSPEPTIDASE"/>
    <property type="match status" value="1"/>
</dbReference>
<feature type="domain" description="Penicillin-binding protein transpeptidase" evidence="2">
    <location>
        <begin position="585"/>
        <end position="881"/>
    </location>
</feature>
<evidence type="ECO:0000313" key="5">
    <source>
        <dbReference type="Proteomes" id="UP000723714"/>
    </source>
</evidence>
<sequence>MILVGRLFQLQIVRGEDYVKNFNLKTKREILLKGTRGNIYDRNGKALARNQLAYSVTFADAVEYDTVRERQLSLNGKIYHMISLIKKYGDSIENSLKIEVGRNGEYQFTDRGFSLDRFKADIYGKPEIEDLDEKQKNATAEEIIEYLSSDEKFCVFSENGMVYTKKERKEYGLPKKMEKKALLDLLSVRYSLFLQTYQKYLPITTARNVSQETAAAVMENQSEMEGVNIEEDSIRVYEGGEACASILGYTGTISTDELKEKEGKGYSINSIVGKSGMEQYLEDILQGKDGKQEVFVDNVGRTTLDAGVVKEPQSGKDVYLSIDIELQKKTYNALERKIADLLLENIINAKSFDKTAVNDATEIRIPVYDVYTSLLTNEVIDLSHFQGEEASSLEKAIVQRFQERKAEVLSRIGKELKEPSSRYLEQPDDMKKYQRFITQHIDIFLWDRIDISAGIFANWENGGSSLSEYIQGAIHKEWINLGKLDTDETYLEQKEIYDLVVDYIIEALRSDYDFDKMIYGQMVMSDEITPEQVCMLLYDQGVLDKQDGDFENWQQGVMSTYDLIIQKIQKLELTPADMALDPCSGSAVVVDTKTGKVLACVSYPGYDNNRLANQMDHDYYFKVSNNKSLPLYNRATQQLSAPGSTFKPITVIAGLEEGVIVPATEVFCDGVFDKVSPPLKCWNIMGHQSVTSAASALQNSCNDYLCEISYRLGMMENETFSDELALEKIQKYAKLFDMDKKSGIELPESEPQITDKYAIPSAIGQGTNNFSTVQLGRYTAALANGGTSYQLSLIEKLDDVRKDTKIESEIKLPSQVWDSVHTGMEWYAQNTGIFDGFSRTAAGKSGTAQEVSTRPDHGLFVGYAPVLDPEIAIAVRIVNGYTATPAVECGRTIFEAYFQ</sequence>
<comment type="similarity">
    <text evidence="1">Belongs to the transpeptidase family.</text>
</comment>
<dbReference type="PANTHER" id="PTHR30627:SF2">
    <property type="entry name" value="PEPTIDOGLYCAN D,D-TRANSPEPTIDASE MRDA"/>
    <property type="match status" value="1"/>
</dbReference>
<gene>
    <name evidence="4" type="ORF">HGO97_007295</name>
</gene>
<evidence type="ECO:0000259" key="2">
    <source>
        <dbReference type="Pfam" id="PF00905"/>
    </source>
</evidence>
<dbReference type="InterPro" id="IPR005311">
    <property type="entry name" value="PBP_dimer"/>
</dbReference>
<comment type="caution">
    <text evidence="4">The sequence shown here is derived from an EMBL/GenBank/DDBJ whole genome shotgun (WGS) entry which is preliminary data.</text>
</comment>
<dbReference type="Pfam" id="PF00905">
    <property type="entry name" value="Transpeptidase"/>
    <property type="match status" value="1"/>
</dbReference>
<name>A0ABS6D1Z0_9FIRM</name>
<feature type="domain" description="Penicillin-binding protein dimerisation" evidence="3">
    <location>
        <begin position="33"/>
        <end position="302"/>
    </location>
</feature>
<dbReference type="Proteomes" id="UP000723714">
    <property type="component" value="Unassembled WGS sequence"/>
</dbReference>
<evidence type="ECO:0000313" key="4">
    <source>
        <dbReference type="EMBL" id="MBU3875615.1"/>
    </source>
</evidence>
<dbReference type="EMBL" id="JABACJ020000005">
    <property type="protein sequence ID" value="MBU3875615.1"/>
    <property type="molecule type" value="Genomic_DNA"/>
</dbReference>
<dbReference type="InterPro" id="IPR050515">
    <property type="entry name" value="Beta-lactam/transpept"/>
</dbReference>
<accession>A0ABS6D1Z0</accession>
<dbReference type="RefSeq" id="WP_216240661.1">
    <property type="nucleotide sequence ID" value="NZ_JABACJ020000005.1"/>
</dbReference>
<dbReference type="Pfam" id="PF03717">
    <property type="entry name" value="PBP_dimer"/>
    <property type="match status" value="1"/>
</dbReference>
<reference evidence="4 5" key="1">
    <citation type="submission" date="2021-06" db="EMBL/GenBank/DDBJ databases">
        <title>Faecalicatena sp. nov. isolated from porcine feces.</title>
        <authorList>
            <person name="Oh B.S."/>
            <person name="Lee J.H."/>
        </authorList>
    </citation>
    <scope>NUCLEOTIDE SEQUENCE [LARGE SCALE GENOMIC DNA]</scope>
    <source>
        <strain evidence="4 5">AGMB00832</strain>
    </source>
</reference>
<organism evidence="4 5">
    <name type="scientific">Faecalicatena faecalis</name>
    <dbReference type="NCBI Taxonomy" id="2726362"/>
    <lineage>
        <taxon>Bacteria</taxon>
        <taxon>Bacillati</taxon>
        <taxon>Bacillota</taxon>
        <taxon>Clostridia</taxon>
        <taxon>Lachnospirales</taxon>
        <taxon>Lachnospiraceae</taxon>
        <taxon>Faecalicatena</taxon>
    </lineage>
</organism>
<proteinExistence type="inferred from homology"/>
<evidence type="ECO:0008006" key="6">
    <source>
        <dbReference type="Google" id="ProtNLM"/>
    </source>
</evidence>
<protein>
    <recommendedName>
        <fullName evidence="6">Penicillin-binding protein 2</fullName>
    </recommendedName>
</protein>
<evidence type="ECO:0000259" key="3">
    <source>
        <dbReference type="Pfam" id="PF03717"/>
    </source>
</evidence>
<dbReference type="InterPro" id="IPR001460">
    <property type="entry name" value="PCN-bd_Tpept"/>
</dbReference>
<keyword evidence="5" id="KW-1185">Reference proteome</keyword>